<dbReference type="InterPro" id="IPR035439">
    <property type="entry name" value="UPF0145_dom_sf"/>
</dbReference>
<reference evidence="1 2" key="1">
    <citation type="submission" date="2019-03" db="EMBL/GenBank/DDBJ databases">
        <title>Genomic Encyclopedia of Type Strains, Phase III (KMG-III): the genomes of soil and plant-associated and newly described type strains.</title>
        <authorList>
            <person name="Whitman W."/>
        </authorList>
    </citation>
    <scope>NUCLEOTIDE SEQUENCE [LARGE SCALE GENOMIC DNA]</scope>
    <source>
        <strain evidence="1 2">CECT 7972</strain>
    </source>
</reference>
<dbReference type="EMBL" id="SNZK01000001">
    <property type="protein sequence ID" value="TDR55164.1"/>
    <property type="molecule type" value="Genomic_DNA"/>
</dbReference>
<evidence type="ECO:0008006" key="3">
    <source>
        <dbReference type="Google" id="ProtNLM"/>
    </source>
</evidence>
<keyword evidence="2" id="KW-1185">Reference proteome</keyword>
<dbReference type="OrthoDB" id="2361211at2"/>
<sequence length="114" mass="12673">MGIFKNEEAENRDDVLNRDVESVLVSTGPTAVNHDVVKVIFVRNYVQAEAKVGWAATSDFSGIVRGLQEQAHELGGDAVLNCHFEEQFIREEDGKLLMSQVGYGTVVMTKITRF</sequence>
<organism evidence="1 2">
    <name type="scientific">Listeria rocourtiae</name>
    <dbReference type="NCBI Taxonomy" id="647910"/>
    <lineage>
        <taxon>Bacteria</taxon>
        <taxon>Bacillati</taxon>
        <taxon>Bacillota</taxon>
        <taxon>Bacilli</taxon>
        <taxon>Bacillales</taxon>
        <taxon>Listeriaceae</taxon>
        <taxon>Listeria</taxon>
    </lineage>
</organism>
<comment type="caution">
    <text evidence="1">The sequence shown here is derived from an EMBL/GenBank/DDBJ whole genome shotgun (WGS) entry which is preliminary data.</text>
</comment>
<gene>
    <name evidence="1" type="ORF">DFP96_10193</name>
</gene>
<name>A0A4R6ZSG1_9LIST</name>
<dbReference type="Proteomes" id="UP000295558">
    <property type="component" value="Unassembled WGS sequence"/>
</dbReference>
<dbReference type="RefSeq" id="WP_036072765.1">
    <property type="nucleotide sequence ID" value="NZ_JAASUO010000001.1"/>
</dbReference>
<accession>A0A4R6ZSG1</accession>
<proteinExistence type="predicted"/>
<dbReference type="SUPFAM" id="SSF117782">
    <property type="entry name" value="YbjQ-like"/>
    <property type="match status" value="1"/>
</dbReference>
<evidence type="ECO:0000313" key="1">
    <source>
        <dbReference type="EMBL" id="TDR55164.1"/>
    </source>
</evidence>
<dbReference type="STRING" id="1265846.PROCOU_13648"/>
<dbReference type="Gene3D" id="3.30.110.70">
    <property type="entry name" value="Hypothetical protein apc22750. Chain B"/>
    <property type="match status" value="1"/>
</dbReference>
<dbReference type="AlphaFoldDB" id="A0A4R6ZSG1"/>
<evidence type="ECO:0000313" key="2">
    <source>
        <dbReference type="Proteomes" id="UP000295558"/>
    </source>
</evidence>
<protein>
    <recommendedName>
        <fullName evidence="3">Heavy-metal-binding protein</fullName>
    </recommendedName>
</protein>